<evidence type="ECO:0000313" key="2">
    <source>
        <dbReference type="EMBL" id="CAE0827212.1"/>
    </source>
</evidence>
<proteinExistence type="predicted"/>
<gene>
    <name evidence="2" type="ORF">EGYM00163_LOCUS38473</name>
</gene>
<organism evidence="2">
    <name type="scientific">Eutreptiella gymnastica</name>
    <dbReference type="NCBI Taxonomy" id="73025"/>
    <lineage>
        <taxon>Eukaryota</taxon>
        <taxon>Discoba</taxon>
        <taxon>Euglenozoa</taxon>
        <taxon>Euglenida</taxon>
        <taxon>Spirocuta</taxon>
        <taxon>Euglenophyceae</taxon>
        <taxon>Eutreptiales</taxon>
        <taxon>Eutreptiaceae</taxon>
        <taxon>Eutreptiella</taxon>
    </lineage>
</organism>
<accession>A0A7S4G724</accession>
<evidence type="ECO:0000256" key="1">
    <source>
        <dbReference type="SAM" id="MobiDB-lite"/>
    </source>
</evidence>
<sequence length="191" mass="19461">MTWHCHRTWRASTPKTNQTIPFTPPLQSAPHLRGAAGVSRVPHRLAPAFSATAHAVLSAGADVSGESPTRPAAAGRARPQPVCAAGLRLRNGGGGAPSGKLQKRAPPEGTGLGQGGDSLSPSPPCRTALRAHPSQTDVLPAAPLTRRGTQTVHGAGLADSGVHDTWGMVLRGTHTARAAMAVLPPSPPPVA</sequence>
<protein>
    <submittedName>
        <fullName evidence="2">Uncharacterized protein</fullName>
    </submittedName>
</protein>
<feature type="region of interest" description="Disordered" evidence="1">
    <location>
        <begin position="90"/>
        <end position="137"/>
    </location>
</feature>
<dbReference type="AlphaFoldDB" id="A0A7S4G724"/>
<dbReference type="EMBL" id="HBJA01111574">
    <property type="protein sequence ID" value="CAE0827212.1"/>
    <property type="molecule type" value="Transcribed_RNA"/>
</dbReference>
<name>A0A7S4G724_9EUGL</name>
<reference evidence="2" key="1">
    <citation type="submission" date="2021-01" db="EMBL/GenBank/DDBJ databases">
        <authorList>
            <person name="Corre E."/>
            <person name="Pelletier E."/>
            <person name="Niang G."/>
            <person name="Scheremetjew M."/>
            <person name="Finn R."/>
            <person name="Kale V."/>
            <person name="Holt S."/>
            <person name="Cochrane G."/>
            <person name="Meng A."/>
            <person name="Brown T."/>
            <person name="Cohen L."/>
        </authorList>
    </citation>
    <scope>NUCLEOTIDE SEQUENCE</scope>
    <source>
        <strain evidence="2">CCMP1594</strain>
    </source>
</reference>